<dbReference type="CDD" id="cd00038">
    <property type="entry name" value="CAP_ED"/>
    <property type="match status" value="1"/>
</dbReference>
<evidence type="ECO:0000313" key="2">
    <source>
        <dbReference type="EMBL" id="PCI28585.1"/>
    </source>
</evidence>
<dbReference type="InterPro" id="IPR000595">
    <property type="entry name" value="cNMP-bd_dom"/>
</dbReference>
<dbReference type="GO" id="GO:0005952">
    <property type="term" value="C:cAMP-dependent protein kinase complex"/>
    <property type="evidence" value="ECO:0007669"/>
    <property type="project" value="InterPro"/>
</dbReference>
<dbReference type="InterPro" id="IPR018490">
    <property type="entry name" value="cNMP-bd_dom_sf"/>
</dbReference>
<proteinExistence type="predicted"/>
<dbReference type="PANTHER" id="PTHR11635:SF152">
    <property type="entry name" value="CAMP-DEPENDENT PROTEIN KINASE TYPE I REGULATORY SUBUNIT-RELATED"/>
    <property type="match status" value="1"/>
</dbReference>
<name>A0A2A4T617_9DELT</name>
<dbReference type="InterPro" id="IPR018488">
    <property type="entry name" value="cNMP-bd_CS"/>
</dbReference>
<dbReference type="InterPro" id="IPR050503">
    <property type="entry name" value="cAMP-dep_PK_reg_su-like"/>
</dbReference>
<protein>
    <recommendedName>
        <fullName evidence="1">Cyclic nucleotide-binding domain-containing protein</fullName>
    </recommendedName>
</protein>
<evidence type="ECO:0000259" key="1">
    <source>
        <dbReference type="PROSITE" id="PS50042"/>
    </source>
</evidence>
<dbReference type="Proteomes" id="UP000218113">
    <property type="component" value="Unassembled WGS sequence"/>
</dbReference>
<dbReference type="AlphaFoldDB" id="A0A2A4T617"/>
<organism evidence="2 3">
    <name type="scientific">SAR324 cluster bacterium</name>
    <dbReference type="NCBI Taxonomy" id="2024889"/>
    <lineage>
        <taxon>Bacteria</taxon>
        <taxon>Deltaproteobacteria</taxon>
        <taxon>SAR324 cluster</taxon>
    </lineage>
</organism>
<feature type="domain" description="Cyclic nucleotide-binding" evidence="1">
    <location>
        <begin position="18"/>
        <end position="120"/>
    </location>
</feature>
<accession>A0A2A4T617</accession>
<sequence>MIALTREILERLKIGVPFFNDFSNEELLAFLKLMKSESFLDGQVICREFETGDKMYILLKGKVKISKKSTKSKETILAMLEAGECFGEMGLIDHRSRSATATAVGDSFLFSMGESTVTKISRNPRYSRLSSKLFRNFSLMLAKRLRDSNQRYAELLAKYEAVQLEAEK</sequence>
<dbReference type="Gene3D" id="2.60.120.10">
    <property type="entry name" value="Jelly Rolls"/>
    <property type="match status" value="1"/>
</dbReference>
<dbReference type="SMART" id="SM00100">
    <property type="entry name" value="cNMP"/>
    <property type="match status" value="1"/>
</dbReference>
<reference evidence="3" key="1">
    <citation type="submission" date="2017-08" db="EMBL/GenBank/DDBJ databases">
        <title>A dynamic microbial community with high functional redundancy inhabits the cold, oxic subseafloor aquifer.</title>
        <authorList>
            <person name="Tully B.J."/>
            <person name="Wheat C.G."/>
            <person name="Glazer B.T."/>
            <person name="Huber J.A."/>
        </authorList>
    </citation>
    <scope>NUCLEOTIDE SEQUENCE [LARGE SCALE GENOMIC DNA]</scope>
</reference>
<dbReference type="PROSITE" id="PS50042">
    <property type="entry name" value="CNMP_BINDING_3"/>
    <property type="match status" value="1"/>
</dbReference>
<gene>
    <name evidence="2" type="ORF">COB67_05965</name>
</gene>
<comment type="caution">
    <text evidence="2">The sequence shown here is derived from an EMBL/GenBank/DDBJ whole genome shotgun (WGS) entry which is preliminary data.</text>
</comment>
<dbReference type="InterPro" id="IPR014710">
    <property type="entry name" value="RmlC-like_jellyroll"/>
</dbReference>
<dbReference type="GO" id="GO:0005829">
    <property type="term" value="C:cytosol"/>
    <property type="evidence" value="ECO:0007669"/>
    <property type="project" value="TreeGrafter"/>
</dbReference>
<dbReference type="PROSITE" id="PS00889">
    <property type="entry name" value="CNMP_BINDING_2"/>
    <property type="match status" value="1"/>
</dbReference>
<dbReference type="EMBL" id="NVSR01000030">
    <property type="protein sequence ID" value="PCI28585.1"/>
    <property type="molecule type" value="Genomic_DNA"/>
</dbReference>
<dbReference type="PANTHER" id="PTHR11635">
    <property type="entry name" value="CAMP-DEPENDENT PROTEIN KINASE REGULATORY CHAIN"/>
    <property type="match status" value="1"/>
</dbReference>
<evidence type="ECO:0000313" key="3">
    <source>
        <dbReference type="Proteomes" id="UP000218113"/>
    </source>
</evidence>
<dbReference type="Pfam" id="PF00027">
    <property type="entry name" value="cNMP_binding"/>
    <property type="match status" value="1"/>
</dbReference>
<dbReference type="SUPFAM" id="SSF51206">
    <property type="entry name" value="cAMP-binding domain-like"/>
    <property type="match status" value="1"/>
</dbReference>